<dbReference type="SUPFAM" id="SSF158757">
    <property type="entry name" value="SMc04008-like"/>
    <property type="match status" value="1"/>
</dbReference>
<dbReference type="InterPro" id="IPR023163">
    <property type="entry name" value="SMc04008-like_domain"/>
</dbReference>
<dbReference type="Pfam" id="PF06844">
    <property type="entry name" value="DUF1244"/>
    <property type="match status" value="1"/>
</dbReference>
<keyword evidence="3" id="KW-1185">Reference proteome</keyword>
<name>A0ABV9LRI1_9ALTE</name>
<dbReference type="RefSeq" id="WP_382405828.1">
    <property type="nucleotide sequence ID" value="NZ_JBHSGU010000002.1"/>
</dbReference>
<dbReference type="EMBL" id="JBHSGU010000002">
    <property type="protein sequence ID" value="MFC4699092.1"/>
    <property type="molecule type" value="Genomic_DNA"/>
</dbReference>
<dbReference type="InterPro" id="IPR036810">
    <property type="entry name" value="SMc04008-like_sf"/>
</dbReference>
<reference evidence="3" key="1">
    <citation type="journal article" date="2019" name="Int. J. Syst. Evol. Microbiol.">
        <title>The Global Catalogue of Microorganisms (GCM) 10K type strain sequencing project: providing services to taxonomists for standard genome sequencing and annotation.</title>
        <authorList>
            <consortium name="The Broad Institute Genomics Platform"/>
            <consortium name="The Broad Institute Genome Sequencing Center for Infectious Disease"/>
            <person name="Wu L."/>
            <person name="Ma J."/>
        </authorList>
    </citation>
    <scope>NUCLEOTIDE SEQUENCE [LARGE SCALE GENOMIC DNA]</scope>
    <source>
        <strain evidence="3">KACC 12507</strain>
    </source>
</reference>
<organism evidence="2 3">
    <name type="scientific">Glaciecola siphonariae</name>
    <dbReference type="NCBI Taxonomy" id="521012"/>
    <lineage>
        <taxon>Bacteria</taxon>
        <taxon>Pseudomonadati</taxon>
        <taxon>Pseudomonadota</taxon>
        <taxon>Gammaproteobacteria</taxon>
        <taxon>Alteromonadales</taxon>
        <taxon>Alteromonadaceae</taxon>
        <taxon>Glaciecola</taxon>
    </lineage>
</organism>
<proteinExistence type="predicted"/>
<evidence type="ECO:0000313" key="2">
    <source>
        <dbReference type="EMBL" id="MFC4699092.1"/>
    </source>
</evidence>
<feature type="domain" description="SMc04008-like" evidence="1">
    <location>
        <begin position="27"/>
        <end position="92"/>
    </location>
</feature>
<comment type="caution">
    <text evidence="2">The sequence shown here is derived from an EMBL/GenBank/DDBJ whole genome shotgun (WGS) entry which is preliminary data.</text>
</comment>
<dbReference type="Gene3D" id="1.10.3340.10">
    <property type="entry name" value="SMc04008-like"/>
    <property type="match status" value="1"/>
</dbReference>
<protein>
    <submittedName>
        <fullName evidence="2">DUF1244 domain-containing protein</fullName>
    </submittedName>
</protein>
<gene>
    <name evidence="2" type="ORF">ACFO4O_02855</name>
</gene>
<accession>A0ABV9LRI1</accession>
<dbReference type="Proteomes" id="UP001595897">
    <property type="component" value="Unassembled WGS sequence"/>
</dbReference>
<evidence type="ECO:0000313" key="3">
    <source>
        <dbReference type="Proteomes" id="UP001595897"/>
    </source>
</evidence>
<evidence type="ECO:0000259" key="1">
    <source>
        <dbReference type="Pfam" id="PF06844"/>
    </source>
</evidence>
<sequence length="101" mass="11798">MDSTKQTEIEAATLRRLLNHLDNNKDVQNIDLMIVADFCRNCLSRWYMEEAQKHGEDVSDAQAREHIYKMPYSEWKEKHQTAASEEQLAAFNARAKSKQAR</sequence>